<feature type="transmembrane region" description="Helical" evidence="2">
    <location>
        <begin position="181"/>
        <end position="200"/>
    </location>
</feature>
<sequence>MTADQGADERRVAHLLRRNGVGPDSEAPTPRRPITPSRVIPAGAPLPARPPEPDDIPPWRTPPAPPPPPPAPLPPPVVLLGPPPGPIEVIVTLTPEQAPGPTWRERLAAAVRRIGRPWQILGALTLTVTPIPGTGYSAATTWHYTVSLARQDLGVGWGYATGGIPLALALLLVVRRGGTLLRLAALAVTLVGAVGAISWYDPIQLITGVPR</sequence>
<gene>
    <name evidence="3" type="ORF">GCM10023082_14590</name>
</gene>
<reference evidence="4" key="1">
    <citation type="journal article" date="2019" name="Int. J. Syst. Evol. Microbiol.">
        <title>The Global Catalogue of Microorganisms (GCM) 10K type strain sequencing project: providing services to taxonomists for standard genome sequencing and annotation.</title>
        <authorList>
            <consortium name="The Broad Institute Genomics Platform"/>
            <consortium name="The Broad Institute Genome Sequencing Center for Infectious Disease"/>
            <person name="Wu L."/>
            <person name="Ma J."/>
        </authorList>
    </citation>
    <scope>NUCLEOTIDE SEQUENCE [LARGE SCALE GENOMIC DNA]</scope>
    <source>
        <strain evidence="4">JCM 30846</strain>
    </source>
</reference>
<keyword evidence="2" id="KW-0812">Transmembrane</keyword>
<feature type="compositionally biased region" description="Pro residues" evidence="1">
    <location>
        <begin position="59"/>
        <end position="75"/>
    </location>
</feature>
<feature type="region of interest" description="Disordered" evidence="1">
    <location>
        <begin position="1"/>
        <end position="75"/>
    </location>
</feature>
<name>A0ABP7EGC3_9ACTN</name>
<protein>
    <submittedName>
        <fullName evidence="3">Uncharacterized protein</fullName>
    </submittedName>
</protein>
<evidence type="ECO:0000256" key="2">
    <source>
        <dbReference type="SAM" id="Phobius"/>
    </source>
</evidence>
<dbReference type="RefSeq" id="WP_345642792.1">
    <property type="nucleotide sequence ID" value="NZ_BAABEP010000006.1"/>
</dbReference>
<feature type="transmembrane region" description="Helical" evidence="2">
    <location>
        <begin position="120"/>
        <end position="144"/>
    </location>
</feature>
<feature type="transmembrane region" description="Helical" evidence="2">
    <location>
        <begin position="156"/>
        <end position="174"/>
    </location>
</feature>
<accession>A0ABP7EGC3</accession>
<evidence type="ECO:0000313" key="4">
    <source>
        <dbReference type="Proteomes" id="UP001499884"/>
    </source>
</evidence>
<keyword evidence="4" id="KW-1185">Reference proteome</keyword>
<dbReference type="EMBL" id="BAABEP010000006">
    <property type="protein sequence ID" value="GAA3718114.1"/>
    <property type="molecule type" value="Genomic_DNA"/>
</dbReference>
<evidence type="ECO:0000256" key="1">
    <source>
        <dbReference type="SAM" id="MobiDB-lite"/>
    </source>
</evidence>
<organism evidence="3 4">
    <name type="scientific">Streptomyces tremellae</name>
    <dbReference type="NCBI Taxonomy" id="1124239"/>
    <lineage>
        <taxon>Bacteria</taxon>
        <taxon>Bacillati</taxon>
        <taxon>Actinomycetota</taxon>
        <taxon>Actinomycetes</taxon>
        <taxon>Kitasatosporales</taxon>
        <taxon>Streptomycetaceae</taxon>
        <taxon>Streptomyces</taxon>
    </lineage>
</organism>
<proteinExistence type="predicted"/>
<keyword evidence="2" id="KW-0472">Membrane</keyword>
<evidence type="ECO:0000313" key="3">
    <source>
        <dbReference type="EMBL" id="GAA3718114.1"/>
    </source>
</evidence>
<comment type="caution">
    <text evidence="3">The sequence shown here is derived from an EMBL/GenBank/DDBJ whole genome shotgun (WGS) entry which is preliminary data.</text>
</comment>
<keyword evidence="2" id="KW-1133">Transmembrane helix</keyword>
<dbReference type="Proteomes" id="UP001499884">
    <property type="component" value="Unassembled WGS sequence"/>
</dbReference>